<proteinExistence type="predicted"/>
<dbReference type="OrthoDB" id="9411774at2759"/>
<dbReference type="RefSeq" id="XP_028128177.1">
    <property type="nucleotide sequence ID" value="XM_028272376.1"/>
</dbReference>
<dbReference type="AlphaFoldDB" id="A0A6P7EZZ7"/>
<name>A0A6P7EZZ7_DIAVI</name>
<sequence length="260" mass="29571">MEFNIGINEDFIEDYPRYQGSQLSTSADLSNLKSEPESNSTMEVKAEIKKDLIGDDPYYLESQLYPSTDLADLKSEPGSNSAVTVKAEIKEDFVEDDPRYLESQLSTVLDLENLKNEADEDNSDPYYTDEDEEYVPSSTSESDANEDDIGSDTAEVVSTDQALHITPNKTRKRLRRPSEWKTNKIKCSRTAGKEYVSNNKVHKSKSLQPYLHACRYKCNINICEEKRQELFKALYDLPSYDHQTAFLSSCIKKPTLTGKN</sequence>
<reference evidence="2" key="1">
    <citation type="submission" date="2025-08" db="UniProtKB">
        <authorList>
            <consortium name="RefSeq"/>
        </authorList>
    </citation>
    <scope>IDENTIFICATION</scope>
    <source>
        <tissue evidence="2">Whole insect</tissue>
    </source>
</reference>
<evidence type="ECO:0000256" key="1">
    <source>
        <dbReference type="SAM" id="MobiDB-lite"/>
    </source>
</evidence>
<feature type="region of interest" description="Disordered" evidence="1">
    <location>
        <begin position="112"/>
        <end position="149"/>
    </location>
</feature>
<evidence type="ECO:0000313" key="2">
    <source>
        <dbReference type="RefSeq" id="XP_028128177.1"/>
    </source>
</evidence>
<feature type="compositionally biased region" description="Acidic residues" evidence="1">
    <location>
        <begin position="118"/>
        <end position="134"/>
    </location>
</feature>
<accession>A0A6P7EZZ7</accession>
<protein>
    <submittedName>
        <fullName evidence="2">Uncharacterized protein LOC114324518 isoform X1</fullName>
    </submittedName>
</protein>
<dbReference type="InParanoid" id="A0A6P7EZZ7"/>
<gene>
    <name evidence="2" type="primary">LOC114324518</name>
</gene>
<organism evidence="2">
    <name type="scientific">Diabrotica virgifera virgifera</name>
    <name type="common">western corn rootworm</name>
    <dbReference type="NCBI Taxonomy" id="50390"/>
    <lineage>
        <taxon>Eukaryota</taxon>
        <taxon>Metazoa</taxon>
        <taxon>Ecdysozoa</taxon>
        <taxon>Arthropoda</taxon>
        <taxon>Hexapoda</taxon>
        <taxon>Insecta</taxon>
        <taxon>Pterygota</taxon>
        <taxon>Neoptera</taxon>
        <taxon>Endopterygota</taxon>
        <taxon>Coleoptera</taxon>
        <taxon>Polyphaga</taxon>
        <taxon>Cucujiformia</taxon>
        <taxon>Chrysomeloidea</taxon>
        <taxon>Chrysomelidae</taxon>
        <taxon>Galerucinae</taxon>
        <taxon>Diabroticina</taxon>
        <taxon>Diabroticites</taxon>
        <taxon>Diabrotica</taxon>
    </lineage>
</organism>